<dbReference type="Gene3D" id="3.30.450.20">
    <property type="entry name" value="PAS domain"/>
    <property type="match status" value="1"/>
</dbReference>
<evidence type="ECO:0000256" key="1">
    <source>
        <dbReference type="ARBA" id="ARBA00000085"/>
    </source>
</evidence>
<dbReference type="PANTHER" id="PTHR43065">
    <property type="entry name" value="SENSOR HISTIDINE KINASE"/>
    <property type="match status" value="1"/>
</dbReference>
<evidence type="ECO:0000256" key="6">
    <source>
        <dbReference type="ARBA" id="ARBA00022777"/>
    </source>
</evidence>
<dbReference type="Pfam" id="PF02518">
    <property type="entry name" value="HATPase_c"/>
    <property type="match status" value="1"/>
</dbReference>
<dbReference type="CDD" id="cd00075">
    <property type="entry name" value="HATPase"/>
    <property type="match status" value="1"/>
</dbReference>
<dbReference type="SUPFAM" id="SSF47384">
    <property type="entry name" value="Homodimeric domain of signal transducing histidine kinase"/>
    <property type="match status" value="1"/>
</dbReference>
<dbReference type="SUPFAM" id="SSF55874">
    <property type="entry name" value="ATPase domain of HSP90 chaperone/DNA topoisomerase II/histidine kinase"/>
    <property type="match status" value="1"/>
</dbReference>
<dbReference type="InterPro" id="IPR036097">
    <property type="entry name" value="HisK_dim/P_sf"/>
</dbReference>
<reference evidence="11 12" key="1">
    <citation type="submission" date="2016-10" db="EMBL/GenBank/DDBJ databases">
        <authorList>
            <person name="de Groot N.N."/>
        </authorList>
    </citation>
    <scope>NUCLEOTIDE SEQUENCE [LARGE SCALE GENOMIC DNA]</scope>
    <source>
        <strain evidence="11 12">DSM 2784</strain>
    </source>
</reference>
<dbReference type="InterPro" id="IPR001638">
    <property type="entry name" value="Solute-binding_3/MltF_N"/>
</dbReference>
<sequence length="569" mass="65312">MRTIEICGDLNYPPFEYYDKDGNCKGFSIEITKSIAKAMNFEVVFNLMEWTEAIQRIKRNEFLAIQGMSISNERKEDFVFSKEYVTVFHSVYTLSNRADINVINDLYRKKIAVQENDISYDIIIKKSNINHPIHIVKVRNQKIALEMLINQEVDAIAGNRMVILYYAKDAGTASMIKSVGAPINITKFGLGFRKNRRDLLKLFNDGIQKIREDGTYQRIYDNWFGEQIDFIDNQIIETTGTGIICLDSLGVIKAINNSACSLLRINKYRTIFKSFYESELINFIDGDIIQKTLDDSSNVYHNDILFNDYFDEKKWLKINISPLLDSGNNNTGIIINLRDVTIEKKSEEALKTYDKMQSLGRLILNVAHEIRNPLTSIKNFVDLLPQNIDDPEFRTSLLKHVPNQVSIIDNILKELLTYSSPRLPHFQCVELSSFFTSLLDCQKNRKYNIEFMLYIEKNVKIYVDEKQLWQIMMNIVNNAIEAIDNEGSIYISANYIGSFVRITIEDDGIGISKDDLNNIFDPFFTKKETGTGLGLYITYQLISDNNGSIVIESNGNGTKVILNFKGCEA</sequence>
<accession>A0A1G5S0R7</accession>
<keyword evidence="4" id="KW-0808">Transferase</keyword>
<evidence type="ECO:0000313" key="12">
    <source>
        <dbReference type="Proteomes" id="UP000199208"/>
    </source>
</evidence>
<keyword evidence="8" id="KW-0902">Two-component regulatory system</keyword>
<dbReference type="SUPFAM" id="SSF55785">
    <property type="entry name" value="PYP-like sensor domain (PAS domain)"/>
    <property type="match status" value="1"/>
</dbReference>
<feature type="domain" description="PAC" evidence="10">
    <location>
        <begin position="300"/>
        <end position="352"/>
    </location>
</feature>
<gene>
    <name evidence="11" type="ORF">SAMN03080599_01994</name>
</gene>
<evidence type="ECO:0000256" key="2">
    <source>
        <dbReference type="ARBA" id="ARBA00012438"/>
    </source>
</evidence>
<feature type="domain" description="Histidine kinase" evidence="9">
    <location>
        <begin position="365"/>
        <end position="568"/>
    </location>
</feature>
<evidence type="ECO:0000256" key="7">
    <source>
        <dbReference type="ARBA" id="ARBA00022840"/>
    </source>
</evidence>
<dbReference type="PRINTS" id="PR00344">
    <property type="entry name" value="BCTRLSENSOR"/>
</dbReference>
<evidence type="ECO:0000256" key="3">
    <source>
        <dbReference type="ARBA" id="ARBA00022553"/>
    </source>
</evidence>
<dbReference type="Pfam" id="PF00497">
    <property type="entry name" value="SBP_bac_3"/>
    <property type="match status" value="1"/>
</dbReference>
<dbReference type="SMART" id="SM00387">
    <property type="entry name" value="HATPase_c"/>
    <property type="match status" value="1"/>
</dbReference>
<protein>
    <recommendedName>
        <fullName evidence="2">histidine kinase</fullName>
        <ecNumber evidence="2">2.7.13.3</ecNumber>
    </recommendedName>
</protein>
<evidence type="ECO:0000256" key="5">
    <source>
        <dbReference type="ARBA" id="ARBA00022741"/>
    </source>
</evidence>
<dbReference type="CDD" id="cd13704">
    <property type="entry name" value="PBP2_HisK"/>
    <property type="match status" value="1"/>
</dbReference>
<dbReference type="EC" id="2.7.13.3" evidence="2"/>
<dbReference type="OrthoDB" id="9784397at2"/>
<organism evidence="11 12">
    <name type="scientific">Acidaminobacter hydrogenoformans DSM 2784</name>
    <dbReference type="NCBI Taxonomy" id="1120920"/>
    <lineage>
        <taxon>Bacteria</taxon>
        <taxon>Bacillati</taxon>
        <taxon>Bacillota</taxon>
        <taxon>Clostridia</taxon>
        <taxon>Peptostreptococcales</taxon>
        <taxon>Acidaminobacteraceae</taxon>
        <taxon>Acidaminobacter</taxon>
    </lineage>
</organism>
<dbReference type="InterPro" id="IPR003594">
    <property type="entry name" value="HATPase_dom"/>
</dbReference>
<dbReference type="SMART" id="SM00388">
    <property type="entry name" value="HisKA"/>
    <property type="match status" value="1"/>
</dbReference>
<dbReference type="PANTHER" id="PTHR43065:SF10">
    <property type="entry name" value="PEROXIDE STRESS-ACTIVATED HISTIDINE KINASE MAK3"/>
    <property type="match status" value="1"/>
</dbReference>
<comment type="catalytic activity">
    <reaction evidence="1">
        <text>ATP + protein L-histidine = ADP + protein N-phospho-L-histidine.</text>
        <dbReference type="EC" id="2.7.13.3"/>
    </reaction>
</comment>
<evidence type="ECO:0000259" key="10">
    <source>
        <dbReference type="PROSITE" id="PS50113"/>
    </source>
</evidence>
<dbReference type="STRING" id="1120920.SAMN03080599_01994"/>
<dbReference type="Gene3D" id="3.40.190.10">
    <property type="entry name" value="Periplasmic binding protein-like II"/>
    <property type="match status" value="2"/>
</dbReference>
<dbReference type="InterPro" id="IPR000700">
    <property type="entry name" value="PAS-assoc_C"/>
</dbReference>
<dbReference type="CDD" id="cd00082">
    <property type="entry name" value="HisKA"/>
    <property type="match status" value="1"/>
</dbReference>
<dbReference type="SUPFAM" id="SSF53850">
    <property type="entry name" value="Periplasmic binding protein-like II"/>
    <property type="match status" value="1"/>
</dbReference>
<dbReference type="Proteomes" id="UP000199208">
    <property type="component" value="Unassembled WGS sequence"/>
</dbReference>
<dbReference type="PROSITE" id="PS50109">
    <property type="entry name" value="HIS_KIN"/>
    <property type="match status" value="1"/>
</dbReference>
<dbReference type="AlphaFoldDB" id="A0A1G5S0R7"/>
<dbReference type="SMART" id="SM00062">
    <property type="entry name" value="PBPb"/>
    <property type="match status" value="1"/>
</dbReference>
<keyword evidence="12" id="KW-1185">Reference proteome</keyword>
<dbReference type="EMBL" id="FMWL01000009">
    <property type="protein sequence ID" value="SCZ79883.1"/>
    <property type="molecule type" value="Genomic_DNA"/>
</dbReference>
<proteinExistence type="predicted"/>
<dbReference type="InterPro" id="IPR035965">
    <property type="entry name" value="PAS-like_dom_sf"/>
</dbReference>
<evidence type="ECO:0000256" key="4">
    <source>
        <dbReference type="ARBA" id="ARBA00022679"/>
    </source>
</evidence>
<dbReference type="GO" id="GO:0000155">
    <property type="term" value="F:phosphorelay sensor kinase activity"/>
    <property type="evidence" value="ECO:0007669"/>
    <property type="project" value="InterPro"/>
</dbReference>
<dbReference type="GO" id="GO:0005524">
    <property type="term" value="F:ATP binding"/>
    <property type="evidence" value="ECO:0007669"/>
    <property type="project" value="UniProtKB-KW"/>
</dbReference>
<name>A0A1G5S0R7_9FIRM</name>
<dbReference type="Gene3D" id="3.30.565.10">
    <property type="entry name" value="Histidine kinase-like ATPase, C-terminal domain"/>
    <property type="match status" value="1"/>
</dbReference>
<evidence type="ECO:0000256" key="8">
    <source>
        <dbReference type="ARBA" id="ARBA00023012"/>
    </source>
</evidence>
<keyword evidence="3" id="KW-0597">Phosphoprotein</keyword>
<keyword evidence="5" id="KW-0547">Nucleotide-binding</keyword>
<evidence type="ECO:0000313" key="11">
    <source>
        <dbReference type="EMBL" id="SCZ79883.1"/>
    </source>
</evidence>
<keyword evidence="6 11" id="KW-0418">Kinase</keyword>
<dbReference type="Gene3D" id="1.10.287.130">
    <property type="match status" value="1"/>
</dbReference>
<dbReference type="PROSITE" id="PS50113">
    <property type="entry name" value="PAC"/>
    <property type="match status" value="1"/>
</dbReference>
<dbReference type="InterPro" id="IPR003661">
    <property type="entry name" value="HisK_dim/P_dom"/>
</dbReference>
<dbReference type="Pfam" id="PF00512">
    <property type="entry name" value="HisKA"/>
    <property type="match status" value="1"/>
</dbReference>
<evidence type="ECO:0000259" key="9">
    <source>
        <dbReference type="PROSITE" id="PS50109"/>
    </source>
</evidence>
<dbReference type="InterPro" id="IPR036890">
    <property type="entry name" value="HATPase_C_sf"/>
</dbReference>
<dbReference type="InterPro" id="IPR004358">
    <property type="entry name" value="Sig_transdc_His_kin-like_C"/>
</dbReference>
<dbReference type="InterPro" id="IPR005467">
    <property type="entry name" value="His_kinase_dom"/>
</dbReference>
<dbReference type="RefSeq" id="WP_092591052.1">
    <property type="nucleotide sequence ID" value="NZ_FMWL01000009.1"/>
</dbReference>
<keyword evidence="7" id="KW-0067">ATP-binding</keyword>